<name>A0A3B4ZSW5_9TELE</name>
<proteinExistence type="predicted"/>
<organism evidence="1">
    <name type="scientific">Stegastes partitus</name>
    <name type="common">bicolor damselfish</name>
    <dbReference type="NCBI Taxonomy" id="144197"/>
    <lineage>
        <taxon>Eukaryota</taxon>
        <taxon>Metazoa</taxon>
        <taxon>Chordata</taxon>
        <taxon>Craniata</taxon>
        <taxon>Vertebrata</taxon>
        <taxon>Euteleostomi</taxon>
        <taxon>Actinopterygii</taxon>
        <taxon>Neopterygii</taxon>
        <taxon>Teleostei</taxon>
        <taxon>Neoteleostei</taxon>
        <taxon>Acanthomorphata</taxon>
        <taxon>Ovalentaria</taxon>
        <taxon>Pomacentridae</taxon>
        <taxon>Stegastes</taxon>
    </lineage>
</organism>
<dbReference type="Ensembl" id="ENSSPAT00000011046.1">
    <property type="protein sequence ID" value="ENSSPAP00000010861.1"/>
    <property type="gene ID" value="ENSSPAG00000008262.1"/>
</dbReference>
<reference evidence="1" key="1">
    <citation type="submission" date="2023-09" db="UniProtKB">
        <authorList>
            <consortium name="Ensembl"/>
        </authorList>
    </citation>
    <scope>IDENTIFICATION</scope>
</reference>
<accession>A0A3B4ZSW5</accession>
<evidence type="ECO:0000313" key="1">
    <source>
        <dbReference type="Ensembl" id="ENSSPAP00000010861.1"/>
    </source>
</evidence>
<dbReference type="AlphaFoldDB" id="A0A3B4ZSW5"/>
<sequence length="54" mass="6324">LGKKLKTKTCVIVIGPRGWRWFIDLCDTEKQFKTITVLQLKEKIRKRCGYKPGT</sequence>
<protein>
    <submittedName>
        <fullName evidence="1">Uncharacterized protein</fullName>
    </submittedName>
</protein>